<dbReference type="HOGENOM" id="CLU_157219_0_0_6"/>
<dbReference type="Proteomes" id="UP000007843">
    <property type="component" value="Chromosome"/>
</dbReference>
<keyword evidence="2" id="KW-0449">Lipoprotein</keyword>
<accession>A0A0H3H5W6</accession>
<evidence type="ECO:0000256" key="1">
    <source>
        <dbReference type="SAM" id="MobiDB-lite"/>
    </source>
</evidence>
<feature type="region of interest" description="Disordered" evidence="1">
    <location>
        <begin position="53"/>
        <end position="74"/>
    </location>
</feature>
<proteinExistence type="predicted"/>
<organism evidence="2 3">
    <name type="scientific">Klebsiella michiganensis (strain ATCC 8724 / DSM 4798 / JCM 20051 / NBRC 3318 / NRRL B-199 / KCTC 1686 / BUCSAV 143 / CCM 1901)</name>
    <dbReference type="NCBI Taxonomy" id="1006551"/>
    <lineage>
        <taxon>Bacteria</taxon>
        <taxon>Pseudomonadati</taxon>
        <taxon>Pseudomonadota</taxon>
        <taxon>Gammaproteobacteria</taxon>
        <taxon>Enterobacterales</taxon>
        <taxon>Enterobacteriaceae</taxon>
        <taxon>Klebsiella/Raoultella group</taxon>
        <taxon>Klebsiella</taxon>
    </lineage>
</organism>
<dbReference type="GeneID" id="66561915"/>
<gene>
    <name evidence="2" type="ordered locus">KOX_09985</name>
</gene>
<dbReference type="AlphaFoldDB" id="A0A0H3H5W6"/>
<sequence>MNGRFAALCVLSFTVLLSGCVQYKWVKPGVSDTEMNKKLTECEAQALIDLPPDNVVTGSSSEKTDKKNKKKDISTSYTVEDANEGRRDTLVDSCMFKSGWDKIEVQ</sequence>
<reference evidence="2 3" key="1">
    <citation type="journal article" date="2012" name="J. Bacteriol.">
        <title>Complete genome sequence of Klebsiella oxytoca KCTC 1686, used in production of 2,3-butanediol.</title>
        <authorList>
            <person name="Shin S.H."/>
            <person name="Kim S."/>
            <person name="Kim J.Y."/>
            <person name="Lee S."/>
            <person name="Um Y."/>
            <person name="Oh M.K."/>
            <person name="Kim Y.R."/>
            <person name="Lee J."/>
            <person name="Yang K.S."/>
        </authorList>
    </citation>
    <scope>NUCLEOTIDE SEQUENCE [LARGE SCALE GENOMIC DNA]</scope>
    <source>
        <strain evidence="3">ATCC 8724 / DSM 4798 / JCM 20051 / NBRC 3318 / NRRL B-199 / KCTC 1686</strain>
    </source>
</reference>
<dbReference type="PROSITE" id="PS51257">
    <property type="entry name" value="PROKAR_LIPOPROTEIN"/>
    <property type="match status" value="1"/>
</dbReference>
<dbReference type="RefSeq" id="WP_004098289.1">
    <property type="nucleotide sequence ID" value="NC_016612.1"/>
</dbReference>
<protein>
    <submittedName>
        <fullName evidence="2">Putative lipoprotein</fullName>
    </submittedName>
</protein>
<evidence type="ECO:0000313" key="3">
    <source>
        <dbReference type="Proteomes" id="UP000007843"/>
    </source>
</evidence>
<dbReference type="EMBL" id="CP003218">
    <property type="protein sequence ID" value="AEX03723.1"/>
    <property type="molecule type" value="Genomic_DNA"/>
</dbReference>
<name>A0A0H3H5W6_KLEM8</name>
<evidence type="ECO:0000313" key="2">
    <source>
        <dbReference type="EMBL" id="AEX03723.1"/>
    </source>
</evidence>
<dbReference type="KEGG" id="kox:KOX_09985"/>